<evidence type="ECO:0000256" key="3">
    <source>
        <dbReference type="ARBA" id="ARBA00023163"/>
    </source>
</evidence>
<dbReference type="OrthoDB" id="9807558at2"/>
<evidence type="ECO:0000259" key="7">
    <source>
        <dbReference type="PROSITE" id="PS51077"/>
    </source>
</evidence>
<evidence type="ECO:0000256" key="5">
    <source>
        <dbReference type="ARBA" id="ARBA00042627"/>
    </source>
</evidence>
<dbReference type="AlphaFoldDB" id="A0A1J0E5J6"/>
<feature type="domain" description="IclR-ED" evidence="8">
    <location>
        <begin position="68"/>
        <end position="249"/>
    </location>
</feature>
<dbReference type="GO" id="GO:0003700">
    <property type="term" value="F:DNA-binding transcription factor activity"/>
    <property type="evidence" value="ECO:0007669"/>
    <property type="project" value="TreeGrafter"/>
</dbReference>
<gene>
    <name evidence="9" type="ORF">EX242_02955</name>
</gene>
<keyword evidence="2" id="KW-0238">DNA-binding</keyword>
<dbReference type="InterPro" id="IPR036390">
    <property type="entry name" value="WH_DNA-bd_sf"/>
</dbReference>
<dbReference type="InterPro" id="IPR005471">
    <property type="entry name" value="Tscrpt_reg_IclR_N"/>
</dbReference>
<dbReference type="InterPro" id="IPR014757">
    <property type="entry name" value="Tscrpt_reg_IclR_C"/>
</dbReference>
<proteinExistence type="predicted"/>
<feature type="coiled-coil region" evidence="6">
    <location>
        <begin position="226"/>
        <end position="253"/>
    </location>
</feature>
<dbReference type="Gene3D" id="3.30.450.40">
    <property type="match status" value="1"/>
</dbReference>
<dbReference type="RefSeq" id="WP_048606579.1">
    <property type="nucleotide sequence ID" value="NZ_ABEXNG020000012.1"/>
</dbReference>
<dbReference type="PANTHER" id="PTHR30136">
    <property type="entry name" value="HELIX-TURN-HELIX TRANSCRIPTIONAL REGULATOR, ICLR FAMILY"/>
    <property type="match status" value="1"/>
</dbReference>
<comment type="caution">
    <text evidence="9">The sequence shown here is derived from an EMBL/GenBank/DDBJ whole genome shotgun (WGS) entry which is preliminary data.</text>
</comment>
<evidence type="ECO:0000256" key="2">
    <source>
        <dbReference type="ARBA" id="ARBA00023125"/>
    </source>
</evidence>
<accession>A0A1J0E5J6</accession>
<keyword evidence="1" id="KW-0805">Transcription regulation</keyword>
<dbReference type="GO" id="GO:0045892">
    <property type="term" value="P:negative regulation of DNA-templated transcription"/>
    <property type="evidence" value="ECO:0007669"/>
    <property type="project" value="TreeGrafter"/>
</dbReference>
<organism evidence="9 10">
    <name type="scientific">Providencia rettgeri</name>
    <dbReference type="NCBI Taxonomy" id="587"/>
    <lineage>
        <taxon>Bacteria</taxon>
        <taxon>Pseudomonadati</taxon>
        <taxon>Pseudomonadota</taxon>
        <taxon>Gammaproteobacteria</taxon>
        <taxon>Enterobacterales</taxon>
        <taxon>Morganellaceae</taxon>
        <taxon>Providencia</taxon>
    </lineage>
</organism>
<name>A0A1J0E5J6_PRORE</name>
<feature type="domain" description="HTH iclR-type" evidence="7">
    <location>
        <begin position="5"/>
        <end position="67"/>
    </location>
</feature>
<dbReference type="GO" id="GO:0003677">
    <property type="term" value="F:DNA binding"/>
    <property type="evidence" value="ECO:0007669"/>
    <property type="project" value="UniProtKB-KW"/>
</dbReference>
<dbReference type="PROSITE" id="PS51077">
    <property type="entry name" value="HTH_ICLR"/>
    <property type="match status" value="1"/>
</dbReference>
<dbReference type="Pfam" id="PF01614">
    <property type="entry name" value="IclR_C"/>
    <property type="match status" value="1"/>
</dbReference>
<dbReference type="SUPFAM" id="SSF46785">
    <property type="entry name" value="Winged helix' DNA-binding domain"/>
    <property type="match status" value="1"/>
</dbReference>
<evidence type="ECO:0000256" key="4">
    <source>
        <dbReference type="ARBA" id="ARBA00040379"/>
    </source>
</evidence>
<reference evidence="9" key="1">
    <citation type="submission" date="2019-02" db="EMBL/GenBank/DDBJ databases">
        <title>Genomic characterization of isolates from hospital effluents in KZN, South Africa.</title>
        <authorList>
            <person name="Ntshobeni N."/>
            <person name="Allam M."/>
            <person name="Ismail A."/>
            <person name="Amoako D."/>
            <person name="Essack S."/>
            <person name="Chenia H."/>
        </authorList>
    </citation>
    <scope>NUCLEOTIDE SEQUENCE</scope>
    <source>
        <strain evidence="9">AFE97_S1</strain>
    </source>
</reference>
<dbReference type="PROSITE" id="PS51078">
    <property type="entry name" value="ICLR_ED"/>
    <property type="match status" value="1"/>
</dbReference>
<dbReference type="SUPFAM" id="SSF55781">
    <property type="entry name" value="GAF domain-like"/>
    <property type="match status" value="1"/>
</dbReference>
<dbReference type="Gene3D" id="1.10.10.10">
    <property type="entry name" value="Winged helix-like DNA-binding domain superfamily/Winged helix DNA-binding domain"/>
    <property type="match status" value="1"/>
</dbReference>
<dbReference type="InterPro" id="IPR036388">
    <property type="entry name" value="WH-like_DNA-bd_sf"/>
</dbReference>
<evidence type="ECO:0000259" key="8">
    <source>
        <dbReference type="PROSITE" id="PS51078"/>
    </source>
</evidence>
<dbReference type="InterPro" id="IPR050707">
    <property type="entry name" value="HTH_MetabolicPath_Reg"/>
</dbReference>
<dbReference type="Proteomes" id="UP000824410">
    <property type="component" value="Unassembled WGS sequence"/>
</dbReference>
<evidence type="ECO:0000256" key="1">
    <source>
        <dbReference type="ARBA" id="ARBA00023015"/>
    </source>
</evidence>
<dbReference type="PANTHER" id="PTHR30136:SF24">
    <property type="entry name" value="HTH-TYPE TRANSCRIPTIONAL REPRESSOR ALLR"/>
    <property type="match status" value="1"/>
</dbReference>
<dbReference type="EMBL" id="SHDO01000003">
    <property type="protein sequence ID" value="MBX6979224.1"/>
    <property type="molecule type" value="Genomic_DNA"/>
</dbReference>
<protein>
    <recommendedName>
        <fullName evidence="4">HTH-type transcriptional repressor AllR</fullName>
    </recommendedName>
    <alternativeName>
        <fullName evidence="5">Negative regulator of allantoin and glyoxylate utilization operons</fullName>
    </alternativeName>
</protein>
<dbReference type="SMART" id="SM00346">
    <property type="entry name" value="HTH_ICLR"/>
    <property type="match status" value="1"/>
</dbReference>
<evidence type="ECO:0000313" key="9">
    <source>
        <dbReference type="EMBL" id="MBX6979224.1"/>
    </source>
</evidence>
<sequence length="259" mass="29559">MSTGHMPTIRVLEILQVLAAENTGLSLTQLSDKTNILKGTIYPILKTLAEFRYINYDDKSQLYYLGIACSILSRSFFEKSYWLKMIHREMTQIVEECNEVCQMGILDGADVLYIDKVQSAQKVQLISNIGTRLPAIYSALGKAMIFNYTDQQIAQLYPSGFTPLTQYSVQTLPELRQQLNIVSQNGYAVDNKEINEETTCYAVALRQRNKIIAAISVSIPTFRSDKQKVDQVIKTLLNSRERIEQELNTLEDIEFYTEN</sequence>
<evidence type="ECO:0000256" key="6">
    <source>
        <dbReference type="SAM" id="Coils"/>
    </source>
</evidence>
<evidence type="ECO:0000313" key="10">
    <source>
        <dbReference type="Proteomes" id="UP000824410"/>
    </source>
</evidence>
<dbReference type="KEGG" id="prg:RB151_012960"/>
<dbReference type="Pfam" id="PF09339">
    <property type="entry name" value="HTH_IclR"/>
    <property type="match status" value="1"/>
</dbReference>
<keyword evidence="3" id="KW-0804">Transcription</keyword>
<keyword evidence="6" id="KW-0175">Coiled coil</keyword>
<dbReference type="InterPro" id="IPR029016">
    <property type="entry name" value="GAF-like_dom_sf"/>
</dbReference>